<keyword evidence="4" id="KW-1185">Reference proteome</keyword>
<evidence type="ECO:0000313" key="3">
    <source>
        <dbReference type="EMBL" id="KAL1799370.1"/>
    </source>
</evidence>
<feature type="signal peptide" evidence="2">
    <location>
        <begin position="1"/>
        <end position="23"/>
    </location>
</feature>
<reference evidence="3 4" key="1">
    <citation type="submission" date="2024-09" db="EMBL/GenBank/DDBJ databases">
        <title>T2T genomes of carrot and Alternaria dauci and their utility for understanding host-pathogen interaction during carrot leaf blight disease.</title>
        <authorList>
            <person name="Liu W."/>
            <person name="Xu S."/>
            <person name="Ou C."/>
            <person name="Liu X."/>
            <person name="Zhuang F."/>
            <person name="Deng X.W."/>
        </authorList>
    </citation>
    <scope>NUCLEOTIDE SEQUENCE [LARGE SCALE GENOMIC DNA]</scope>
    <source>
        <strain evidence="3 4">A2016</strain>
    </source>
</reference>
<proteinExistence type="predicted"/>
<evidence type="ECO:0000256" key="1">
    <source>
        <dbReference type="SAM" id="MobiDB-lite"/>
    </source>
</evidence>
<keyword evidence="2" id="KW-0732">Signal</keyword>
<dbReference type="SUPFAM" id="SSF53448">
    <property type="entry name" value="Nucleotide-diphospho-sugar transferases"/>
    <property type="match status" value="1"/>
</dbReference>
<evidence type="ECO:0008006" key="5">
    <source>
        <dbReference type="Google" id="ProtNLM"/>
    </source>
</evidence>
<dbReference type="RefSeq" id="XP_069309954.1">
    <property type="nucleotide sequence ID" value="XM_069448678.1"/>
</dbReference>
<name>A0ABR3UTG7_9PLEO</name>
<dbReference type="GeneID" id="96083729"/>
<evidence type="ECO:0000256" key="2">
    <source>
        <dbReference type="SAM" id="SignalP"/>
    </source>
</evidence>
<protein>
    <recommendedName>
        <fullName evidence="5">Glycosyltransferase family 8 protein</fullName>
    </recommendedName>
</protein>
<dbReference type="Gene3D" id="3.90.550.10">
    <property type="entry name" value="Spore Coat Polysaccharide Biosynthesis Protein SpsA, Chain A"/>
    <property type="match status" value="1"/>
</dbReference>
<feature type="region of interest" description="Disordered" evidence="1">
    <location>
        <begin position="86"/>
        <end position="110"/>
    </location>
</feature>
<organism evidence="3 4">
    <name type="scientific">Alternaria dauci</name>
    <dbReference type="NCBI Taxonomy" id="48095"/>
    <lineage>
        <taxon>Eukaryota</taxon>
        <taxon>Fungi</taxon>
        <taxon>Dikarya</taxon>
        <taxon>Ascomycota</taxon>
        <taxon>Pezizomycotina</taxon>
        <taxon>Dothideomycetes</taxon>
        <taxon>Pleosporomycetidae</taxon>
        <taxon>Pleosporales</taxon>
        <taxon>Pleosporineae</taxon>
        <taxon>Pleosporaceae</taxon>
        <taxon>Alternaria</taxon>
        <taxon>Alternaria sect. Porri</taxon>
    </lineage>
</organism>
<evidence type="ECO:0000313" key="4">
    <source>
        <dbReference type="Proteomes" id="UP001578633"/>
    </source>
</evidence>
<gene>
    <name evidence="3" type="ORF">ACET3X_003407</name>
</gene>
<dbReference type="EMBL" id="JBHGVX010000002">
    <property type="protein sequence ID" value="KAL1799370.1"/>
    <property type="molecule type" value="Genomic_DNA"/>
</dbReference>
<accession>A0ABR3UTG7</accession>
<comment type="caution">
    <text evidence="3">The sequence shown here is derived from an EMBL/GenBank/DDBJ whole genome shotgun (WGS) entry which is preliminary data.</text>
</comment>
<dbReference type="InterPro" id="IPR029044">
    <property type="entry name" value="Nucleotide-diphossugar_trans"/>
</dbReference>
<dbReference type="PANTHER" id="PTHR11183">
    <property type="entry name" value="GLYCOGENIN SUBFAMILY MEMBER"/>
    <property type="match status" value="1"/>
</dbReference>
<feature type="chain" id="PRO_5047011744" description="Glycosyltransferase family 8 protein" evidence="2">
    <location>
        <begin position="24"/>
        <end position="431"/>
    </location>
</feature>
<dbReference type="InterPro" id="IPR050587">
    <property type="entry name" value="GNT1/Glycosyltrans_8"/>
</dbReference>
<sequence>MRRRHNITLATLACLGTIYLVIQHRHEFETAPSGAHISGIEILPSDRLASSQHNDAFFALNHNVPSQAIPGDVGLPLREVAASAVGEPSVDLRPRPSFQGALPSSSTASVPETRYPFQNDLQLHLPAPVLQRYSTYKPHIYDQDAPDSYAYATFLATRNPSLKDPYFLAIQSLIYRLLWSSQTRSQKHPLIVFVAEYVTDEQRALLKGAGALVRELLPLPWECNVSGVQGRWKDLFAKLNMWKEIDFERILFLDADAFPLANIDEMFDLAPWQDCIPEKLHLDDFLSDGPVCESYVFAGVAQDGFNATYPNINVGSMVFTPSLRMHARLVQNYVKTDKYDCAMAEQAFLNWQFSPESAYPATKLDRQWGGFFPTEDDGDGRLKVVHEKIWVATEGWMKEEWEKGWNEMKEFYESAEFAKAREEDGMVSGSE</sequence>
<dbReference type="Proteomes" id="UP001578633">
    <property type="component" value="Chromosome 2"/>
</dbReference>